<dbReference type="Proteomes" id="UP001297580">
    <property type="component" value="Chromosome"/>
</dbReference>
<gene>
    <name evidence="7" type="ORF">HSX42_09080</name>
</gene>
<sequence>MMSAFVHGFILALGLILPLGVQNVFILTQGAVQRRWVHALPAVLTASLCDTLLILLAVLGVSLVWLGSSWTKMVVMGVGVLFLLYMGWSTWKSEPATGESEASEMFPPRKQIAFAASVSLLNPHAILDTIGVIGTNSLRYTGLEKALFAAACILVSWAWFVGLSLAGKMLGRFDGSGRGLRTMNRVSALIIWGVAGYMLMDLFHDRLP</sequence>
<evidence type="ECO:0000313" key="7">
    <source>
        <dbReference type="EMBL" id="WMV77868.1"/>
    </source>
</evidence>
<organism evidence="7 8">
    <name type="scientific">Geobacillus thermodenitrificans</name>
    <dbReference type="NCBI Taxonomy" id="33940"/>
    <lineage>
        <taxon>Bacteria</taxon>
        <taxon>Bacillati</taxon>
        <taxon>Bacillota</taxon>
        <taxon>Bacilli</taxon>
        <taxon>Bacillales</taxon>
        <taxon>Anoxybacillaceae</taxon>
        <taxon>Geobacillus</taxon>
    </lineage>
</organism>
<evidence type="ECO:0000256" key="4">
    <source>
        <dbReference type="ARBA" id="ARBA00022989"/>
    </source>
</evidence>
<dbReference type="PANTHER" id="PTHR30086">
    <property type="entry name" value="ARGININE EXPORTER PROTEIN ARGO"/>
    <property type="match status" value="1"/>
</dbReference>
<evidence type="ECO:0000256" key="1">
    <source>
        <dbReference type="ARBA" id="ARBA00004651"/>
    </source>
</evidence>
<proteinExistence type="predicted"/>
<evidence type="ECO:0000256" key="3">
    <source>
        <dbReference type="ARBA" id="ARBA00022692"/>
    </source>
</evidence>
<feature type="transmembrane region" description="Helical" evidence="6">
    <location>
        <begin position="186"/>
        <end position="204"/>
    </location>
</feature>
<dbReference type="RefSeq" id="WP_011887374.1">
    <property type="nucleotide sequence ID" value="NZ_CP017690.1"/>
</dbReference>
<keyword evidence="4 6" id="KW-1133">Transmembrane helix</keyword>
<dbReference type="PANTHER" id="PTHR30086:SF20">
    <property type="entry name" value="ARGININE EXPORTER PROTEIN ARGO-RELATED"/>
    <property type="match status" value="1"/>
</dbReference>
<keyword evidence="8" id="KW-1185">Reference proteome</keyword>
<evidence type="ECO:0000256" key="2">
    <source>
        <dbReference type="ARBA" id="ARBA00022475"/>
    </source>
</evidence>
<comment type="subcellular location">
    <subcellularLocation>
        <location evidence="1">Cell membrane</location>
        <topology evidence="1">Multi-pass membrane protein</topology>
    </subcellularLocation>
</comment>
<feature type="transmembrane region" description="Helical" evidence="6">
    <location>
        <begin position="73"/>
        <end position="91"/>
    </location>
</feature>
<dbReference type="InterPro" id="IPR001123">
    <property type="entry name" value="LeuE-type"/>
</dbReference>
<feature type="transmembrane region" description="Helical" evidence="6">
    <location>
        <begin position="39"/>
        <end position="67"/>
    </location>
</feature>
<reference evidence="7 8" key="1">
    <citation type="submission" date="2023-08" db="EMBL/GenBank/DDBJ databases">
        <title>Complete genome sequence of Geobacillus thermodenitrificans K1041, a genetically tractable strain representative of the genus Geobacillus.</title>
        <authorList>
            <person name="Kani S."/>
            <person name="Suzuki H."/>
        </authorList>
    </citation>
    <scope>NUCLEOTIDE SEQUENCE [LARGE SCALE GENOMIC DNA]</scope>
    <source>
        <strain evidence="7 8">K1041</strain>
    </source>
</reference>
<name>A0ABY9QH30_GEOTD</name>
<dbReference type="EMBL" id="CP133461">
    <property type="protein sequence ID" value="WMV77868.1"/>
    <property type="molecule type" value="Genomic_DNA"/>
</dbReference>
<keyword evidence="3 6" id="KW-0812">Transmembrane</keyword>
<feature type="transmembrane region" description="Helical" evidence="6">
    <location>
        <begin position="6"/>
        <end position="27"/>
    </location>
</feature>
<keyword evidence="2" id="KW-1003">Cell membrane</keyword>
<protein>
    <submittedName>
        <fullName evidence="7">LysE/ArgO family amino acid transporter</fullName>
    </submittedName>
</protein>
<evidence type="ECO:0000256" key="6">
    <source>
        <dbReference type="SAM" id="Phobius"/>
    </source>
</evidence>
<keyword evidence="5 6" id="KW-0472">Membrane</keyword>
<evidence type="ECO:0000313" key="8">
    <source>
        <dbReference type="Proteomes" id="UP001297580"/>
    </source>
</evidence>
<dbReference type="Pfam" id="PF01810">
    <property type="entry name" value="LysE"/>
    <property type="match status" value="1"/>
</dbReference>
<accession>A0ABY9QH30</accession>
<evidence type="ECO:0000256" key="5">
    <source>
        <dbReference type="ARBA" id="ARBA00023136"/>
    </source>
</evidence>
<feature type="transmembrane region" description="Helical" evidence="6">
    <location>
        <begin position="146"/>
        <end position="166"/>
    </location>
</feature>